<gene>
    <name evidence="7" type="ORF">CYCCA115_LOCUS14011</name>
</gene>
<dbReference type="PANTHER" id="PTHR12258:SF5">
    <property type="entry name" value="BCDNA.GH02250-RELATED"/>
    <property type="match status" value="1"/>
</dbReference>
<dbReference type="GO" id="GO:0007548">
    <property type="term" value="P:sex differentiation"/>
    <property type="evidence" value="ECO:0007669"/>
    <property type="project" value="UniProtKB-KW"/>
</dbReference>
<dbReference type="InterPro" id="IPR007702">
    <property type="entry name" value="Janus"/>
</dbReference>
<dbReference type="Pfam" id="PF05005">
    <property type="entry name" value="Ocnus"/>
    <property type="match status" value="1"/>
</dbReference>
<evidence type="ECO:0000313" key="7">
    <source>
        <dbReference type="EMBL" id="CAJ1953400.1"/>
    </source>
</evidence>
<evidence type="ECO:0000256" key="1">
    <source>
        <dbReference type="ARBA" id="ARBA00002508"/>
    </source>
</evidence>
<feature type="binding site" evidence="6">
    <location>
        <position position="47"/>
    </location>
    <ligand>
        <name>substrate</name>
    </ligand>
</feature>
<dbReference type="Gene3D" id="3.50.20.20">
    <property type="entry name" value="Janus/Ocnus"/>
    <property type="match status" value="1"/>
</dbReference>
<sequence length="149" mass="16402">MATTNAEDQRKAAELQARLANAGDKATTSSNDFARVPNVSIDAGAHKYVLISACLPGGNIRENFVVSRRGAEYHRDAAEPFIEILERNNYSSIRILGGGRIALDIANKTCSIYGYSYGFGLADHAMSKAVVERDDRYNDYDITWSNEGY</sequence>
<dbReference type="GO" id="GO:0005829">
    <property type="term" value="C:cytosol"/>
    <property type="evidence" value="ECO:0007669"/>
    <property type="project" value="TreeGrafter"/>
</dbReference>
<comment type="similarity">
    <text evidence="2">Belongs to the janus family.</text>
</comment>
<dbReference type="Proteomes" id="UP001295423">
    <property type="component" value="Unassembled WGS sequence"/>
</dbReference>
<dbReference type="EMBL" id="CAKOGP040001825">
    <property type="protein sequence ID" value="CAJ1953400.1"/>
    <property type="molecule type" value="Genomic_DNA"/>
</dbReference>
<dbReference type="SUPFAM" id="SSF143724">
    <property type="entry name" value="PHP14-like"/>
    <property type="match status" value="1"/>
</dbReference>
<dbReference type="PANTHER" id="PTHR12258">
    <property type="entry name" value="JANUS-A/JANUS-B"/>
    <property type="match status" value="1"/>
</dbReference>
<reference evidence="7" key="1">
    <citation type="submission" date="2023-08" db="EMBL/GenBank/DDBJ databases">
        <authorList>
            <person name="Audoor S."/>
            <person name="Bilcke G."/>
        </authorList>
    </citation>
    <scope>NUCLEOTIDE SEQUENCE</scope>
</reference>
<evidence type="ECO:0000256" key="6">
    <source>
        <dbReference type="PIRSR" id="PIRSR607702-2"/>
    </source>
</evidence>
<name>A0AAD2FTV0_9STRA</name>
<protein>
    <submittedName>
        <fullName evidence="7">Uncharacterized protein</fullName>
    </submittedName>
</protein>
<feature type="active site" description="Proton acceptor" evidence="5">
    <location>
        <position position="74"/>
    </location>
</feature>
<evidence type="ECO:0000313" key="8">
    <source>
        <dbReference type="Proteomes" id="UP001295423"/>
    </source>
</evidence>
<keyword evidence="4" id="KW-0726">Sexual differentiation</keyword>
<evidence type="ECO:0000256" key="4">
    <source>
        <dbReference type="ARBA" id="ARBA00022928"/>
    </source>
</evidence>
<organism evidence="7 8">
    <name type="scientific">Cylindrotheca closterium</name>
    <dbReference type="NCBI Taxonomy" id="2856"/>
    <lineage>
        <taxon>Eukaryota</taxon>
        <taxon>Sar</taxon>
        <taxon>Stramenopiles</taxon>
        <taxon>Ochrophyta</taxon>
        <taxon>Bacillariophyta</taxon>
        <taxon>Bacillariophyceae</taxon>
        <taxon>Bacillariophycidae</taxon>
        <taxon>Bacillariales</taxon>
        <taxon>Bacillariaceae</taxon>
        <taxon>Cylindrotheca</taxon>
    </lineage>
</organism>
<comment type="function">
    <text evidence="1">JanA and janB regulate somatic sex differentiation.</text>
</comment>
<keyword evidence="3" id="KW-0221">Differentiation</keyword>
<comment type="caution">
    <text evidence="7">The sequence shown here is derived from an EMBL/GenBank/DDBJ whole genome shotgun (WGS) entry which is preliminary data.</text>
</comment>
<evidence type="ECO:0000256" key="3">
    <source>
        <dbReference type="ARBA" id="ARBA00022782"/>
    </source>
</evidence>
<dbReference type="InterPro" id="IPR038596">
    <property type="entry name" value="Janus_sf"/>
</dbReference>
<accession>A0AAD2FTV0</accession>
<dbReference type="GO" id="GO:0030154">
    <property type="term" value="P:cell differentiation"/>
    <property type="evidence" value="ECO:0007669"/>
    <property type="project" value="UniProtKB-KW"/>
</dbReference>
<proteinExistence type="inferred from homology"/>
<evidence type="ECO:0000256" key="2">
    <source>
        <dbReference type="ARBA" id="ARBA00010971"/>
    </source>
</evidence>
<dbReference type="GO" id="GO:0101006">
    <property type="term" value="F:protein histidine phosphatase activity"/>
    <property type="evidence" value="ECO:0007669"/>
    <property type="project" value="TreeGrafter"/>
</dbReference>
<evidence type="ECO:0000256" key="5">
    <source>
        <dbReference type="PIRSR" id="PIRSR607702-1"/>
    </source>
</evidence>
<dbReference type="AlphaFoldDB" id="A0AAD2FTV0"/>
<keyword evidence="8" id="KW-1185">Reference proteome</keyword>